<dbReference type="STRING" id="1177179.A11A3_10316"/>
<dbReference type="EMBL" id="AMRJ01000015">
    <property type="protein sequence ID" value="EKF74045.1"/>
    <property type="molecule type" value="Genomic_DNA"/>
</dbReference>
<comment type="function">
    <text evidence="4">Required for resistance to DNA-damaging agents.</text>
</comment>
<dbReference type="Gene3D" id="3.40.50.12370">
    <property type="match status" value="1"/>
</dbReference>
<evidence type="ECO:0000259" key="5">
    <source>
        <dbReference type="Pfam" id="PF00582"/>
    </source>
</evidence>
<dbReference type="PRINTS" id="PR01438">
    <property type="entry name" value="UNVRSLSTRESS"/>
</dbReference>
<keyword evidence="3" id="KW-0963">Cytoplasm</keyword>
<comment type="caution">
    <text evidence="6">The sequence shown here is derived from an EMBL/GenBank/DDBJ whole genome shotgun (WGS) entry which is preliminary data.</text>
</comment>
<evidence type="ECO:0000313" key="7">
    <source>
        <dbReference type="Proteomes" id="UP000010164"/>
    </source>
</evidence>
<gene>
    <name evidence="6" type="ORF">A11A3_10316</name>
</gene>
<dbReference type="PANTHER" id="PTHR47892">
    <property type="entry name" value="UNIVERSAL STRESS PROTEIN E"/>
    <property type="match status" value="1"/>
</dbReference>
<dbReference type="OrthoDB" id="239260at2"/>
<feature type="domain" description="UspA" evidence="5">
    <location>
        <begin position="151"/>
        <end position="297"/>
    </location>
</feature>
<dbReference type="SUPFAM" id="SSF52402">
    <property type="entry name" value="Adenine nucleotide alpha hydrolases-like"/>
    <property type="match status" value="2"/>
</dbReference>
<dbReference type="AlphaFoldDB" id="L0WE14"/>
<dbReference type="PANTHER" id="PTHR47892:SF1">
    <property type="entry name" value="UNIVERSAL STRESS PROTEIN E"/>
    <property type="match status" value="1"/>
</dbReference>
<dbReference type="InterPro" id="IPR006015">
    <property type="entry name" value="Universal_stress_UspA"/>
</dbReference>
<sequence length="310" mass="33949">MGDSAPILAILDPVLKAGQPALRKAAQLSAALARPLRVVVNGYSSAMARAVGLDSARRQAAEQQIRHAWHQRMETLLEGQPADLEVLWDKDSMAALRMEIGRVPPSLIVVRTNDEGRLRRHMFTPRDWQLIRKAPCPVLCVHDDDWASTPKVLAAVDPGTGDAEDDRLSARVVTEGRRVCGALKGAIQIGHVLEDMQETLVLLAGETIPDYAGSMEKVREFHRDNFRQFSAAQGFDVEQEVLLDGAVAPTLAAYCDDNDVDILVVGTVKRNLPERLLLGATAESVLTRAGADLLVIKPEDFRSPWLASEK</sequence>
<protein>
    <submittedName>
        <fullName evidence="6">Universal stress protein</fullName>
    </submittedName>
</protein>
<proteinExistence type="inferred from homology"/>
<evidence type="ECO:0000313" key="6">
    <source>
        <dbReference type="EMBL" id="EKF74045.1"/>
    </source>
</evidence>
<reference evidence="6 7" key="1">
    <citation type="journal article" date="2012" name="J. Bacteriol.">
        <title>Genome Sequence of the Alkane-Degrading Bacterium Alcanivorax hongdengensis Type Strain A-11-3.</title>
        <authorList>
            <person name="Lai Q."/>
            <person name="Shao Z."/>
        </authorList>
    </citation>
    <scope>NUCLEOTIDE SEQUENCE [LARGE SCALE GENOMIC DNA]</scope>
    <source>
        <strain evidence="6 7">A-11-3</strain>
    </source>
</reference>
<dbReference type="InterPro" id="IPR006016">
    <property type="entry name" value="UspA"/>
</dbReference>
<comment type="similarity">
    <text evidence="2">Belongs to the universal stress protein A family.</text>
</comment>
<dbReference type="eggNOG" id="COG0589">
    <property type="taxonomic scope" value="Bacteria"/>
</dbReference>
<evidence type="ECO:0000256" key="4">
    <source>
        <dbReference type="ARBA" id="ARBA00037131"/>
    </source>
</evidence>
<dbReference type="PATRIC" id="fig|1177179.3.peg.2054"/>
<dbReference type="Pfam" id="PF00582">
    <property type="entry name" value="Usp"/>
    <property type="match status" value="2"/>
</dbReference>
<dbReference type="Proteomes" id="UP000010164">
    <property type="component" value="Unassembled WGS sequence"/>
</dbReference>
<evidence type="ECO:0000256" key="3">
    <source>
        <dbReference type="ARBA" id="ARBA00022490"/>
    </source>
</evidence>
<accession>L0WE14</accession>
<organism evidence="6 7">
    <name type="scientific">Alcanivorax hongdengensis A-11-3</name>
    <dbReference type="NCBI Taxonomy" id="1177179"/>
    <lineage>
        <taxon>Bacteria</taxon>
        <taxon>Pseudomonadati</taxon>
        <taxon>Pseudomonadota</taxon>
        <taxon>Gammaproteobacteria</taxon>
        <taxon>Oceanospirillales</taxon>
        <taxon>Alcanivoracaceae</taxon>
        <taxon>Alcanivorax</taxon>
    </lineage>
</organism>
<dbReference type="RefSeq" id="WP_008929240.1">
    <property type="nucleotide sequence ID" value="NZ_AMRJ01000015.1"/>
</dbReference>
<evidence type="ECO:0000256" key="1">
    <source>
        <dbReference type="ARBA" id="ARBA00004496"/>
    </source>
</evidence>
<comment type="subcellular location">
    <subcellularLocation>
        <location evidence="1">Cytoplasm</location>
    </subcellularLocation>
</comment>
<keyword evidence="7" id="KW-1185">Reference proteome</keyword>
<dbReference type="GO" id="GO:0005737">
    <property type="term" value="C:cytoplasm"/>
    <property type="evidence" value="ECO:0007669"/>
    <property type="project" value="UniProtKB-SubCell"/>
</dbReference>
<feature type="domain" description="UspA" evidence="5">
    <location>
        <begin position="17"/>
        <end position="142"/>
    </location>
</feature>
<name>L0WE14_9GAMM</name>
<evidence type="ECO:0000256" key="2">
    <source>
        <dbReference type="ARBA" id="ARBA00008791"/>
    </source>
</evidence>